<name>A0A127HRI5_PSEAZ</name>
<sequence>MSTPNNRHRSPTLQQIHSHLLEIDPTLRTHSKRPVTLPAERSALETTNATLKRVNTAYEQQAQRLYADLEHSDLSQAGGQQRLATLKTRLVQQLQRLDETSTVDGQSRKTFMTFTAGISALEQETRLNVSDYLLSPADQIMLEDCSRGPTFRPGMYALTFDYQDQTVAFAGAFVLTRQASPVVDSLSAAHPGPVLLFTPHRGLEAFDSLIDLNQGLQSVMATGAGLAELNRHLPVRYQHLDAIGIFPLGLQPIEDEPLFEHAYQAVLDKRANDIGYALNLAADGQLNAAQLKAHLDHAIKAALPELNMRLDFRAQLLLERDLFNTLPDWYRSLGNDQRSTLDQHLRSYNQARQTFLDLFGPASTPHALARHQWAEYLASQWDVHDLAPEQLQITTRRTVPKVGTYVQQRSLMELTLRGPAPR</sequence>
<proteinExistence type="predicted"/>
<dbReference type="Proteomes" id="UP000070516">
    <property type="component" value="Chromosome"/>
</dbReference>
<dbReference type="KEGG" id="pazo:AYR47_01750"/>
<dbReference type="AlphaFoldDB" id="A0A127HRI5"/>
<accession>A0A127HRI5</accession>
<gene>
    <name evidence="1" type="ORF">AYR47_01750</name>
</gene>
<dbReference type="RefSeq" id="WP_061434047.1">
    <property type="nucleotide sequence ID" value="NZ_CP014546.1"/>
</dbReference>
<evidence type="ECO:0000313" key="1">
    <source>
        <dbReference type="EMBL" id="AMN77128.1"/>
    </source>
</evidence>
<organism evidence="1 2">
    <name type="scientific">Pseudomonas azotoformans</name>
    <dbReference type="NCBI Taxonomy" id="47878"/>
    <lineage>
        <taxon>Bacteria</taxon>
        <taxon>Pseudomonadati</taxon>
        <taxon>Pseudomonadota</taxon>
        <taxon>Gammaproteobacteria</taxon>
        <taxon>Pseudomonadales</taxon>
        <taxon>Pseudomonadaceae</taxon>
        <taxon>Pseudomonas</taxon>
    </lineage>
</organism>
<protein>
    <submittedName>
        <fullName evidence="1">Uncharacterized protein</fullName>
    </submittedName>
</protein>
<evidence type="ECO:0000313" key="2">
    <source>
        <dbReference type="Proteomes" id="UP000070516"/>
    </source>
</evidence>
<dbReference type="EMBL" id="CP014546">
    <property type="protein sequence ID" value="AMN77128.1"/>
    <property type="molecule type" value="Genomic_DNA"/>
</dbReference>
<reference evidence="1 2" key="1">
    <citation type="submission" date="2016-02" db="EMBL/GenBank/DDBJ databases">
        <title>Complete genome sequence of Pseudomonas azotoformans S4.</title>
        <authorList>
            <person name="Fang Y."/>
            <person name="Wu L."/>
            <person name="Feng G."/>
        </authorList>
    </citation>
    <scope>NUCLEOTIDE SEQUENCE [LARGE SCALE GENOMIC DNA]</scope>
    <source>
        <strain evidence="1 2">S4</strain>
    </source>
</reference>